<dbReference type="Proteomes" id="UP000030302">
    <property type="component" value="Chromosome"/>
</dbReference>
<dbReference type="HOGENOM" id="CLU_016047_18_6_4"/>
<organism evidence="9 10">
    <name type="scientific">Collimonas arenae</name>
    <dbReference type="NCBI Taxonomy" id="279058"/>
    <lineage>
        <taxon>Bacteria</taxon>
        <taxon>Pseudomonadati</taxon>
        <taxon>Pseudomonadota</taxon>
        <taxon>Betaproteobacteria</taxon>
        <taxon>Burkholderiales</taxon>
        <taxon>Oxalobacteraceae</taxon>
        <taxon>Collimonas</taxon>
    </lineage>
</organism>
<dbReference type="SUPFAM" id="SSF161098">
    <property type="entry name" value="MetI-like"/>
    <property type="match status" value="1"/>
</dbReference>
<keyword evidence="2 7" id="KW-0813">Transport</keyword>
<keyword evidence="6 7" id="KW-0472">Membrane</keyword>
<feature type="transmembrane region" description="Helical" evidence="7">
    <location>
        <begin position="143"/>
        <end position="170"/>
    </location>
</feature>
<gene>
    <name evidence="9" type="primary">modB</name>
    <name evidence="9" type="ORF">LT85_4315</name>
</gene>
<dbReference type="PROSITE" id="PS50928">
    <property type="entry name" value="ABC_TM1"/>
    <property type="match status" value="1"/>
</dbReference>
<dbReference type="STRING" id="279058.LT85_4315"/>
<protein>
    <submittedName>
        <fullName evidence="9">Molybdenum transport system permease protein ModB</fullName>
    </submittedName>
</protein>
<dbReference type="PANTHER" id="PTHR30183:SF3">
    <property type="entry name" value="MOLYBDENUM TRANSPORT SYSTEM PERMEASE PROTEIN MODB"/>
    <property type="match status" value="1"/>
</dbReference>
<sequence>MQLPRRRMPARHQVYLLFAVPGVTLFLAFWLLPMLRLLEVGASGPTGIAAYFAVMTNHHYLMSLLSTMLLSAVVTLATLMISSFVALFLQRNRFAGKSVLLAMLTFPLAFPGVVVGFMVIMLAGRQGLIGLVTNWLLGDSWVFAYSLGGLFLGYLYFSIPRVILTVMAAAEKLDPALEEAARSLGANPLQVFANVVLPALSPALISSGAICFATSVGAFGTAFTLATNIDVLPMAIYNEFTSYANFAMAAALSIVLGAMTWLVLALARSWSGNTVGAAA</sequence>
<evidence type="ECO:0000313" key="9">
    <source>
        <dbReference type="EMBL" id="AIY43473.1"/>
    </source>
</evidence>
<keyword evidence="4 7" id="KW-0812">Transmembrane</keyword>
<keyword evidence="5 7" id="KW-1133">Transmembrane helix</keyword>
<dbReference type="GO" id="GO:0055085">
    <property type="term" value="P:transmembrane transport"/>
    <property type="evidence" value="ECO:0007669"/>
    <property type="project" value="InterPro"/>
</dbReference>
<dbReference type="GO" id="GO:0005886">
    <property type="term" value="C:plasma membrane"/>
    <property type="evidence" value="ECO:0007669"/>
    <property type="project" value="UniProtKB-SubCell"/>
</dbReference>
<name>A0A0A1FFE9_9BURK</name>
<dbReference type="Gene3D" id="1.10.3720.10">
    <property type="entry name" value="MetI-like"/>
    <property type="match status" value="1"/>
</dbReference>
<evidence type="ECO:0000256" key="1">
    <source>
        <dbReference type="ARBA" id="ARBA00004651"/>
    </source>
</evidence>
<dbReference type="CDD" id="cd06261">
    <property type="entry name" value="TM_PBP2"/>
    <property type="match status" value="1"/>
</dbReference>
<keyword evidence="10" id="KW-1185">Reference proteome</keyword>
<feature type="transmembrane region" description="Helical" evidence="7">
    <location>
        <begin position="101"/>
        <end position="123"/>
    </location>
</feature>
<evidence type="ECO:0000256" key="6">
    <source>
        <dbReference type="ARBA" id="ARBA00023136"/>
    </source>
</evidence>
<feature type="transmembrane region" description="Helical" evidence="7">
    <location>
        <begin position="12"/>
        <end position="32"/>
    </location>
</feature>
<feature type="domain" description="ABC transmembrane type-1" evidence="8">
    <location>
        <begin position="64"/>
        <end position="267"/>
    </location>
</feature>
<dbReference type="RefSeq" id="WP_038492999.1">
    <property type="nucleotide sequence ID" value="NZ_CP009962.1"/>
</dbReference>
<feature type="transmembrane region" description="Helical" evidence="7">
    <location>
        <begin position="60"/>
        <end position="89"/>
    </location>
</feature>
<dbReference type="Pfam" id="PF00528">
    <property type="entry name" value="BPD_transp_1"/>
    <property type="match status" value="1"/>
</dbReference>
<evidence type="ECO:0000256" key="7">
    <source>
        <dbReference type="RuleBase" id="RU363032"/>
    </source>
</evidence>
<evidence type="ECO:0000259" key="8">
    <source>
        <dbReference type="PROSITE" id="PS50928"/>
    </source>
</evidence>
<dbReference type="PANTHER" id="PTHR30183">
    <property type="entry name" value="MOLYBDENUM TRANSPORT SYSTEM PERMEASE PROTEIN MODB"/>
    <property type="match status" value="1"/>
</dbReference>
<dbReference type="InterPro" id="IPR035906">
    <property type="entry name" value="MetI-like_sf"/>
</dbReference>
<evidence type="ECO:0000256" key="3">
    <source>
        <dbReference type="ARBA" id="ARBA00022475"/>
    </source>
</evidence>
<evidence type="ECO:0000256" key="4">
    <source>
        <dbReference type="ARBA" id="ARBA00022692"/>
    </source>
</evidence>
<reference evidence="10" key="1">
    <citation type="journal article" date="2014" name="Soil Biol. Biochem.">
        <title>Structure and function of bacterial communities in ageing soils: Insights from the Mendocino ecological staircase.</title>
        <authorList>
            <person name="Uroz S."/>
            <person name="Tech J.J."/>
            <person name="Sawaya N.A."/>
            <person name="Frey-Klett P."/>
            <person name="Leveau J.H.J."/>
        </authorList>
    </citation>
    <scope>NUCLEOTIDE SEQUENCE [LARGE SCALE GENOMIC DNA]</scope>
    <source>
        <strain evidence="10">Cal35</strain>
    </source>
</reference>
<accession>A0A0A1FFE9</accession>
<feature type="transmembrane region" description="Helical" evidence="7">
    <location>
        <begin position="191"/>
        <end position="223"/>
    </location>
</feature>
<evidence type="ECO:0000256" key="2">
    <source>
        <dbReference type="ARBA" id="ARBA00022448"/>
    </source>
</evidence>
<comment type="similarity">
    <text evidence="7">Belongs to the binding-protein-dependent transport system permease family.</text>
</comment>
<proteinExistence type="inferred from homology"/>
<feature type="transmembrane region" description="Helical" evidence="7">
    <location>
        <begin position="243"/>
        <end position="264"/>
    </location>
</feature>
<keyword evidence="3" id="KW-1003">Cell membrane</keyword>
<evidence type="ECO:0000313" key="10">
    <source>
        <dbReference type="Proteomes" id="UP000030302"/>
    </source>
</evidence>
<dbReference type="KEGG" id="care:LT85_4315"/>
<evidence type="ECO:0000256" key="5">
    <source>
        <dbReference type="ARBA" id="ARBA00022989"/>
    </source>
</evidence>
<dbReference type="InterPro" id="IPR000515">
    <property type="entry name" value="MetI-like"/>
</dbReference>
<comment type="subcellular location">
    <subcellularLocation>
        <location evidence="1 7">Cell membrane</location>
        <topology evidence="1 7">Multi-pass membrane protein</topology>
    </subcellularLocation>
</comment>
<dbReference type="AlphaFoldDB" id="A0A0A1FFE9"/>
<dbReference type="EMBL" id="CP009962">
    <property type="protein sequence ID" value="AIY43473.1"/>
    <property type="molecule type" value="Genomic_DNA"/>
</dbReference>